<name>A0AAU1UJH2_9ACTN</name>
<keyword evidence="2 5" id="KW-0378">Hydrolase</keyword>
<protein>
    <submittedName>
        <fullName evidence="5">Alpha/beta hydrolase</fullName>
    </submittedName>
</protein>
<dbReference type="InterPro" id="IPR029058">
    <property type="entry name" value="AB_hydrolase_fold"/>
</dbReference>
<feature type="domain" description="Serine aminopeptidase S33" evidence="4">
    <location>
        <begin position="31"/>
        <end position="142"/>
    </location>
</feature>
<dbReference type="GO" id="GO:0052689">
    <property type="term" value="F:carboxylic ester hydrolase activity"/>
    <property type="evidence" value="ECO:0007669"/>
    <property type="project" value="UniProtKB-ARBA"/>
</dbReference>
<dbReference type="EMBL" id="CP108195">
    <property type="protein sequence ID" value="WTS17270.1"/>
    <property type="molecule type" value="Genomic_DNA"/>
</dbReference>
<evidence type="ECO:0000256" key="3">
    <source>
        <dbReference type="SAM" id="MobiDB-lite"/>
    </source>
</evidence>
<proteinExistence type="inferred from homology"/>
<organism evidence="5">
    <name type="scientific">Streptomyces sp. NBC_00119</name>
    <dbReference type="NCBI Taxonomy" id="2975659"/>
    <lineage>
        <taxon>Bacteria</taxon>
        <taxon>Bacillati</taxon>
        <taxon>Actinomycetota</taxon>
        <taxon>Actinomycetes</taxon>
        <taxon>Kitasatosporales</taxon>
        <taxon>Streptomycetaceae</taxon>
        <taxon>Streptomyces</taxon>
    </lineage>
</organism>
<dbReference type="Gene3D" id="3.40.50.1820">
    <property type="entry name" value="alpha/beta hydrolase"/>
    <property type="match status" value="2"/>
</dbReference>
<feature type="region of interest" description="Disordered" evidence="3">
    <location>
        <begin position="302"/>
        <end position="321"/>
    </location>
</feature>
<dbReference type="Pfam" id="PF12146">
    <property type="entry name" value="Hydrolase_4"/>
    <property type="match status" value="1"/>
</dbReference>
<dbReference type="PANTHER" id="PTHR22946">
    <property type="entry name" value="DIENELACTONE HYDROLASE DOMAIN-CONTAINING PROTEIN-RELATED"/>
    <property type="match status" value="1"/>
</dbReference>
<evidence type="ECO:0000259" key="4">
    <source>
        <dbReference type="Pfam" id="PF12146"/>
    </source>
</evidence>
<reference evidence="5" key="1">
    <citation type="submission" date="2022-10" db="EMBL/GenBank/DDBJ databases">
        <title>The complete genomes of actinobacterial strains from the NBC collection.</title>
        <authorList>
            <person name="Joergensen T.S."/>
            <person name="Alvarez Arevalo M."/>
            <person name="Sterndorff E.B."/>
            <person name="Faurdal D."/>
            <person name="Vuksanovic O."/>
            <person name="Mourched A.-S."/>
            <person name="Charusanti P."/>
            <person name="Shaw S."/>
            <person name="Blin K."/>
            <person name="Weber T."/>
        </authorList>
    </citation>
    <scope>NUCLEOTIDE SEQUENCE</scope>
    <source>
        <strain evidence="5">NBC_00119</strain>
    </source>
</reference>
<comment type="similarity">
    <text evidence="1">Belongs to the AB hydrolase superfamily.</text>
</comment>
<dbReference type="PANTHER" id="PTHR22946:SF9">
    <property type="entry name" value="POLYKETIDE TRANSFERASE AF380"/>
    <property type="match status" value="1"/>
</dbReference>
<evidence type="ECO:0000313" key="5">
    <source>
        <dbReference type="EMBL" id="WTS17270.1"/>
    </source>
</evidence>
<accession>A0AAU1UJH2</accession>
<dbReference type="SUPFAM" id="SSF53474">
    <property type="entry name" value="alpha/beta-Hydrolases"/>
    <property type="match status" value="1"/>
</dbReference>
<dbReference type="InterPro" id="IPR050261">
    <property type="entry name" value="FrsA_esterase"/>
</dbReference>
<dbReference type="AlphaFoldDB" id="A0AAU1UJH2"/>
<gene>
    <name evidence="5" type="ORF">OHU69_43270</name>
</gene>
<evidence type="ECO:0000256" key="2">
    <source>
        <dbReference type="ARBA" id="ARBA00022801"/>
    </source>
</evidence>
<sequence length="321" mass="33900">MRMSMEREKVRFPSGGTECAAWHYPGTNGACVVMAPGGGVTKEPGTDPFAARFHAAGFSVLAFDYRRFGESGGAPRQILDIEEQLADWRAAIARAATLPEVDPARVAAWGFSASGGHIFQVAARAPRLAAAIAQTPLADGPVASRRAMAYQTPWGMLRLTVRGLLDAAGGLVGRKPLLMPLAGPPGTVAMLTTPDGNEGDRALNPGNRYPDWQQEVAARSALSLSFYRPGRQASKARCPLLVVVCDQDRSALPGPAVDAARQAPQAEVVHLPGGHYAPFMDAHDPAVEAELAFLQRHLLGRTPPAGPEAAVTSDPSARSRS</sequence>
<dbReference type="InterPro" id="IPR022742">
    <property type="entry name" value="Hydrolase_4"/>
</dbReference>
<evidence type="ECO:0000256" key="1">
    <source>
        <dbReference type="ARBA" id="ARBA00008645"/>
    </source>
</evidence>